<sequence length="238" mass="26131">MQEIFFRLPPQSVALFKSIKIMGKLGMLFGATIAIGTPGLLAPLNSSNGLILLYNSYFGKEKSMFIVYNPSNADYTTLPIPPSLVIRPDSFLRTKRGVHWLLEPSGVIAYTIRNKQLHSFTSAPGDLAYIDDEGYSNCVRKMTVEMVICNANALVGRRCAFAGTGVAGETLTNTHATVPSPENTAIPIFFHEGNAELVQLESVYCSCVHIEDILVSTLQMNTMCVLQQVLYEFLGGRN</sequence>
<evidence type="ECO:0000313" key="2">
    <source>
        <dbReference type="Proteomes" id="UP001314170"/>
    </source>
</evidence>
<accession>A0AAV1SNC7</accession>
<dbReference type="AlphaFoldDB" id="A0AAV1SNC7"/>
<proteinExistence type="predicted"/>
<reference evidence="1 2" key="1">
    <citation type="submission" date="2024-01" db="EMBL/GenBank/DDBJ databases">
        <authorList>
            <person name="Waweru B."/>
        </authorList>
    </citation>
    <scope>NUCLEOTIDE SEQUENCE [LARGE SCALE GENOMIC DNA]</scope>
</reference>
<dbReference type="Proteomes" id="UP001314170">
    <property type="component" value="Unassembled WGS sequence"/>
</dbReference>
<keyword evidence="2" id="KW-1185">Reference proteome</keyword>
<dbReference type="EMBL" id="CAWUPB010001194">
    <property type="protein sequence ID" value="CAK7352970.1"/>
    <property type="molecule type" value="Genomic_DNA"/>
</dbReference>
<evidence type="ECO:0000313" key="1">
    <source>
        <dbReference type="EMBL" id="CAK7352970.1"/>
    </source>
</evidence>
<organism evidence="1 2">
    <name type="scientific">Dovyalis caffra</name>
    <dbReference type="NCBI Taxonomy" id="77055"/>
    <lineage>
        <taxon>Eukaryota</taxon>
        <taxon>Viridiplantae</taxon>
        <taxon>Streptophyta</taxon>
        <taxon>Embryophyta</taxon>
        <taxon>Tracheophyta</taxon>
        <taxon>Spermatophyta</taxon>
        <taxon>Magnoliopsida</taxon>
        <taxon>eudicotyledons</taxon>
        <taxon>Gunneridae</taxon>
        <taxon>Pentapetalae</taxon>
        <taxon>rosids</taxon>
        <taxon>fabids</taxon>
        <taxon>Malpighiales</taxon>
        <taxon>Salicaceae</taxon>
        <taxon>Flacourtieae</taxon>
        <taxon>Dovyalis</taxon>
    </lineage>
</organism>
<protein>
    <submittedName>
        <fullName evidence="1">Uncharacterized protein</fullName>
    </submittedName>
</protein>
<comment type="caution">
    <text evidence="1">The sequence shown here is derived from an EMBL/GenBank/DDBJ whole genome shotgun (WGS) entry which is preliminary data.</text>
</comment>
<gene>
    <name evidence="1" type="ORF">DCAF_LOCUS24492</name>
</gene>
<name>A0AAV1SNC7_9ROSI</name>